<dbReference type="GO" id="GO:0004674">
    <property type="term" value="F:protein serine/threonine kinase activity"/>
    <property type="evidence" value="ECO:0007669"/>
    <property type="project" value="UniProtKB-KW"/>
</dbReference>
<evidence type="ECO:0000313" key="8">
    <source>
        <dbReference type="EMBL" id="KAJ5716643.1"/>
    </source>
</evidence>
<feature type="binding site" evidence="6">
    <location>
        <position position="40"/>
    </location>
    <ligand>
        <name>ATP</name>
        <dbReference type="ChEBI" id="CHEBI:30616"/>
    </ligand>
</feature>
<evidence type="ECO:0000256" key="2">
    <source>
        <dbReference type="ARBA" id="ARBA00022679"/>
    </source>
</evidence>
<keyword evidence="2" id="KW-0808">Transferase</keyword>
<keyword evidence="1" id="KW-0723">Serine/threonine-protein kinase</keyword>
<dbReference type="GO" id="GO:0043484">
    <property type="term" value="P:regulation of RNA splicing"/>
    <property type="evidence" value="ECO:0007669"/>
    <property type="project" value="TreeGrafter"/>
</dbReference>
<name>A0AAD6HHQ9_9EURO</name>
<dbReference type="InterPro" id="IPR051175">
    <property type="entry name" value="CLK_kinases"/>
</dbReference>
<dbReference type="Gene3D" id="1.10.510.10">
    <property type="entry name" value="Transferase(Phosphotransferase) domain 1"/>
    <property type="match status" value="1"/>
</dbReference>
<keyword evidence="9" id="KW-1185">Reference proteome</keyword>
<comment type="caution">
    <text evidence="8">The sequence shown here is derived from an EMBL/GenBank/DDBJ whole genome shotgun (WGS) entry which is preliminary data.</text>
</comment>
<accession>A0AAD6HHQ9</accession>
<reference evidence="8" key="1">
    <citation type="journal article" date="2023" name="IMA Fungus">
        <title>Comparative genomic study of the Penicillium genus elucidates a diverse pangenome and 15 lateral gene transfer events.</title>
        <authorList>
            <person name="Petersen C."/>
            <person name="Sorensen T."/>
            <person name="Nielsen M.R."/>
            <person name="Sondergaard T.E."/>
            <person name="Sorensen J.L."/>
            <person name="Fitzpatrick D.A."/>
            <person name="Frisvad J.C."/>
            <person name="Nielsen K.L."/>
        </authorList>
    </citation>
    <scope>NUCLEOTIDE SEQUENCE</scope>
    <source>
        <strain evidence="8">IBT 17514</strain>
    </source>
</reference>
<dbReference type="Pfam" id="PF00069">
    <property type="entry name" value="Pkinase"/>
    <property type="match status" value="1"/>
</dbReference>
<evidence type="ECO:0000256" key="5">
    <source>
        <dbReference type="ARBA" id="ARBA00022840"/>
    </source>
</evidence>
<keyword evidence="5 6" id="KW-0067">ATP-binding</keyword>
<feature type="domain" description="Protein kinase" evidence="7">
    <location>
        <begin position="11"/>
        <end position="359"/>
    </location>
</feature>
<evidence type="ECO:0000259" key="7">
    <source>
        <dbReference type="PROSITE" id="PS50011"/>
    </source>
</evidence>
<dbReference type="EMBL" id="JAQJAN010000012">
    <property type="protein sequence ID" value="KAJ5716643.1"/>
    <property type="molecule type" value="Genomic_DNA"/>
</dbReference>
<gene>
    <name evidence="8" type="ORF">N7493_008554</name>
</gene>
<evidence type="ECO:0000313" key="9">
    <source>
        <dbReference type="Proteomes" id="UP001215712"/>
    </source>
</evidence>
<evidence type="ECO:0000256" key="3">
    <source>
        <dbReference type="ARBA" id="ARBA00022741"/>
    </source>
</evidence>
<dbReference type="PROSITE" id="PS50011">
    <property type="entry name" value="PROTEIN_KINASE_DOM"/>
    <property type="match status" value="1"/>
</dbReference>
<evidence type="ECO:0000256" key="6">
    <source>
        <dbReference type="PROSITE-ProRule" id="PRU10141"/>
    </source>
</evidence>
<dbReference type="InterPro" id="IPR000719">
    <property type="entry name" value="Prot_kinase_dom"/>
</dbReference>
<evidence type="ECO:0000256" key="1">
    <source>
        <dbReference type="ARBA" id="ARBA00022527"/>
    </source>
</evidence>
<dbReference type="Gene3D" id="3.30.200.20">
    <property type="entry name" value="Phosphorylase Kinase, domain 1"/>
    <property type="match status" value="1"/>
</dbReference>
<proteinExistence type="predicted"/>
<reference evidence="8" key="2">
    <citation type="submission" date="2023-01" db="EMBL/GenBank/DDBJ databases">
        <authorList>
            <person name="Petersen C."/>
        </authorList>
    </citation>
    <scope>NUCLEOTIDE SEQUENCE</scope>
    <source>
        <strain evidence="8">IBT 17514</strain>
    </source>
</reference>
<dbReference type="SMART" id="SM00220">
    <property type="entry name" value="S_TKc"/>
    <property type="match status" value="1"/>
</dbReference>
<protein>
    <recommendedName>
        <fullName evidence="7">Protein kinase domain-containing protein</fullName>
    </recommendedName>
</protein>
<dbReference type="PANTHER" id="PTHR45646:SF11">
    <property type="entry name" value="SERINE_THREONINE-PROTEIN KINASE DOA"/>
    <property type="match status" value="1"/>
</dbReference>
<sequence>MVGKTLQDGRYNIVDKLGHGGYSTVWLTYDNLLKRYMALKVNIASSVPRETQVLRALYAPSCDTPGRRFIPELLNEFKVQGLNGIHTCYTVSLAACSLRGLPFSILPLSVARVICYSLTQAIAYIHSQGYVHGDIHLDNVLLTPISNFNNLSVDQFYQKYGNPQAIPVTQRNDSNNPLPPNIPARVARPLLLRRYIDQVEISKTQILLNDFGEAFNPALEVRLGKDCHTPQGSRAPEAKFEADSPLTARSDIWSLATALWEIMGMKPIFSHEYVHEDEVVAQNIDVLGPIAFRLPTASYSPNKWPPLDGWFEEAVQEWRRKQGSEIEEEEKVALLNFMRQMLVYRSERRPTADEVLRSE</sequence>
<keyword evidence="3 6" id="KW-0547">Nucleotide-binding</keyword>
<organism evidence="8 9">
    <name type="scientific">Penicillium malachiteum</name>
    <dbReference type="NCBI Taxonomy" id="1324776"/>
    <lineage>
        <taxon>Eukaryota</taxon>
        <taxon>Fungi</taxon>
        <taxon>Dikarya</taxon>
        <taxon>Ascomycota</taxon>
        <taxon>Pezizomycotina</taxon>
        <taxon>Eurotiomycetes</taxon>
        <taxon>Eurotiomycetidae</taxon>
        <taxon>Eurotiales</taxon>
        <taxon>Aspergillaceae</taxon>
        <taxon>Penicillium</taxon>
    </lineage>
</organism>
<dbReference type="InterPro" id="IPR011009">
    <property type="entry name" value="Kinase-like_dom_sf"/>
</dbReference>
<evidence type="ECO:0000256" key="4">
    <source>
        <dbReference type="ARBA" id="ARBA00022777"/>
    </source>
</evidence>
<dbReference type="SUPFAM" id="SSF56112">
    <property type="entry name" value="Protein kinase-like (PK-like)"/>
    <property type="match status" value="1"/>
</dbReference>
<dbReference type="Proteomes" id="UP001215712">
    <property type="component" value="Unassembled WGS sequence"/>
</dbReference>
<dbReference type="PROSITE" id="PS00107">
    <property type="entry name" value="PROTEIN_KINASE_ATP"/>
    <property type="match status" value="1"/>
</dbReference>
<keyword evidence="4" id="KW-0418">Kinase</keyword>
<dbReference type="PANTHER" id="PTHR45646">
    <property type="entry name" value="SERINE/THREONINE-PROTEIN KINASE DOA-RELATED"/>
    <property type="match status" value="1"/>
</dbReference>
<dbReference type="AlphaFoldDB" id="A0AAD6HHQ9"/>
<dbReference type="GO" id="GO:0005634">
    <property type="term" value="C:nucleus"/>
    <property type="evidence" value="ECO:0007669"/>
    <property type="project" value="TreeGrafter"/>
</dbReference>
<dbReference type="GO" id="GO:0005524">
    <property type="term" value="F:ATP binding"/>
    <property type="evidence" value="ECO:0007669"/>
    <property type="project" value="UniProtKB-UniRule"/>
</dbReference>
<dbReference type="InterPro" id="IPR017441">
    <property type="entry name" value="Protein_kinase_ATP_BS"/>
</dbReference>